<dbReference type="Gene3D" id="3.30.2060.10">
    <property type="entry name" value="Penicillin-binding protein 1b domain"/>
    <property type="match status" value="1"/>
</dbReference>
<dbReference type="Pfam" id="PF03461">
    <property type="entry name" value="TRCF"/>
    <property type="match status" value="1"/>
</dbReference>
<reference evidence="13" key="1">
    <citation type="submission" date="2016-11" db="EMBL/GenBank/DDBJ databases">
        <authorList>
            <person name="Varghese N."/>
            <person name="Submissions S."/>
        </authorList>
    </citation>
    <scope>NUCLEOTIDE SEQUENCE [LARGE SCALE GENOMIC DNA]</scope>
    <source>
        <strain evidence="13">DSM 15807</strain>
    </source>
</reference>
<evidence type="ECO:0000256" key="4">
    <source>
        <dbReference type="ARBA" id="ARBA00022801"/>
    </source>
</evidence>
<feature type="domain" description="Helicase ATP-binding" evidence="10">
    <location>
        <begin position="409"/>
        <end position="569"/>
    </location>
</feature>
<keyword evidence="4 9" id="KW-0378">Hydrolase</keyword>
<dbReference type="SMART" id="SM00487">
    <property type="entry name" value="DEXDc"/>
    <property type="match status" value="1"/>
</dbReference>
<dbReference type="NCBIfam" id="TIGR00580">
    <property type="entry name" value="mfd"/>
    <property type="match status" value="1"/>
</dbReference>
<dbReference type="Proteomes" id="UP000242592">
    <property type="component" value="Unassembled WGS sequence"/>
</dbReference>
<evidence type="ECO:0000259" key="11">
    <source>
        <dbReference type="PROSITE" id="PS51194"/>
    </source>
</evidence>
<dbReference type="Gene3D" id="2.40.10.170">
    <property type="match status" value="1"/>
</dbReference>
<keyword evidence="7 9" id="KW-0238">DNA-binding</keyword>
<dbReference type="EC" id="3.6.4.-" evidence="9"/>
<dbReference type="Pfam" id="PF00270">
    <property type="entry name" value="DEAD"/>
    <property type="match status" value="1"/>
</dbReference>
<dbReference type="InterPro" id="IPR003711">
    <property type="entry name" value="CarD-like/TRCF_RID"/>
</dbReference>
<dbReference type="InterPro" id="IPR041471">
    <property type="entry name" value="UvrB_inter"/>
</dbReference>
<dbReference type="SMART" id="SM00490">
    <property type="entry name" value="HELICc"/>
    <property type="match status" value="1"/>
</dbReference>
<keyword evidence="13" id="KW-1185">Reference proteome</keyword>
<comment type="similarity">
    <text evidence="9">In the C-terminal section; belongs to the helicase family. RecG subfamily.</text>
</comment>
<dbReference type="SUPFAM" id="SSF143517">
    <property type="entry name" value="TRCF domain-like"/>
    <property type="match status" value="1"/>
</dbReference>
<dbReference type="PANTHER" id="PTHR47964:SF1">
    <property type="entry name" value="ATP-DEPENDENT DNA HELICASE HOMOLOG RECG, CHLOROPLASTIC"/>
    <property type="match status" value="1"/>
</dbReference>
<dbReference type="Pfam" id="PF00271">
    <property type="entry name" value="Helicase_C"/>
    <property type="match status" value="1"/>
</dbReference>
<organism evidence="12 13">
    <name type="scientific">Thermosipho atlanticus DSM 15807</name>
    <dbReference type="NCBI Taxonomy" id="1123380"/>
    <lineage>
        <taxon>Bacteria</taxon>
        <taxon>Thermotogati</taxon>
        <taxon>Thermotogota</taxon>
        <taxon>Thermotogae</taxon>
        <taxon>Thermotogales</taxon>
        <taxon>Fervidobacteriaceae</taxon>
        <taxon>Thermosipho</taxon>
    </lineage>
</organism>
<keyword evidence="5" id="KW-0347">Helicase</keyword>
<keyword evidence="2 9" id="KW-0547">Nucleotide-binding</keyword>
<evidence type="ECO:0000259" key="10">
    <source>
        <dbReference type="PROSITE" id="PS51192"/>
    </source>
</evidence>
<dbReference type="Pfam" id="PF17757">
    <property type="entry name" value="UvrB_inter"/>
    <property type="match status" value="1"/>
</dbReference>
<evidence type="ECO:0000256" key="9">
    <source>
        <dbReference type="HAMAP-Rule" id="MF_00969"/>
    </source>
</evidence>
<comment type="similarity">
    <text evidence="9">In the N-terminal section; belongs to the UvrB family.</text>
</comment>
<comment type="subcellular location">
    <subcellularLocation>
        <location evidence="9">Cytoplasm</location>
    </subcellularLocation>
</comment>
<keyword evidence="1 9" id="KW-0963">Cytoplasm</keyword>
<dbReference type="SUPFAM" id="SSF52540">
    <property type="entry name" value="P-loop containing nucleoside triphosphate hydrolases"/>
    <property type="match status" value="2"/>
</dbReference>
<dbReference type="PROSITE" id="PS51192">
    <property type="entry name" value="HELICASE_ATP_BIND_1"/>
    <property type="match status" value="1"/>
</dbReference>
<dbReference type="PROSITE" id="PS51194">
    <property type="entry name" value="HELICASE_CTER"/>
    <property type="match status" value="1"/>
</dbReference>
<name>A0A1M5SL87_9BACT</name>
<evidence type="ECO:0000256" key="3">
    <source>
        <dbReference type="ARBA" id="ARBA00022763"/>
    </source>
</evidence>
<evidence type="ECO:0000256" key="5">
    <source>
        <dbReference type="ARBA" id="ARBA00022806"/>
    </source>
</evidence>
<dbReference type="InterPro" id="IPR004576">
    <property type="entry name" value="Mfd"/>
</dbReference>
<dbReference type="EMBL" id="FQXN01000003">
    <property type="protein sequence ID" value="SHH39304.1"/>
    <property type="molecule type" value="Genomic_DNA"/>
</dbReference>
<dbReference type="SMART" id="SM00982">
    <property type="entry name" value="TRCF"/>
    <property type="match status" value="1"/>
</dbReference>
<dbReference type="GO" id="GO:0016787">
    <property type="term" value="F:hydrolase activity"/>
    <property type="evidence" value="ECO:0007669"/>
    <property type="project" value="UniProtKB-KW"/>
</dbReference>
<dbReference type="Gene3D" id="3.40.50.11180">
    <property type="match status" value="1"/>
</dbReference>
<evidence type="ECO:0000313" key="13">
    <source>
        <dbReference type="Proteomes" id="UP000242592"/>
    </source>
</evidence>
<comment type="function">
    <text evidence="9">Couples transcription and DNA repair by recognizing RNA polymerase (RNAP) stalled at DNA lesions. Mediates ATP-dependent release of RNAP and its truncated transcript from the DNA, and recruitment of nucleotide excision repair machinery to the damaged site.</text>
</comment>
<dbReference type="SUPFAM" id="SSF141259">
    <property type="entry name" value="CarD-like"/>
    <property type="match status" value="1"/>
</dbReference>
<dbReference type="InterPro" id="IPR036101">
    <property type="entry name" value="CarD-like/TRCF_RID_sf"/>
</dbReference>
<dbReference type="InterPro" id="IPR047112">
    <property type="entry name" value="RecG/Mfd"/>
</dbReference>
<dbReference type="AlphaFoldDB" id="A0A1M5SL87"/>
<dbReference type="CDD" id="cd17991">
    <property type="entry name" value="DEXHc_TRCF"/>
    <property type="match status" value="1"/>
</dbReference>
<keyword evidence="6 9" id="KW-0067">ATP-binding</keyword>
<dbReference type="PANTHER" id="PTHR47964">
    <property type="entry name" value="ATP-DEPENDENT DNA HELICASE HOMOLOG RECG, CHLOROPLASTIC"/>
    <property type="match status" value="1"/>
</dbReference>
<dbReference type="InterPro" id="IPR014001">
    <property type="entry name" value="Helicase_ATP-bd"/>
</dbReference>
<dbReference type="HAMAP" id="MF_00969">
    <property type="entry name" value="TRCF"/>
    <property type="match status" value="1"/>
</dbReference>
<keyword evidence="3 9" id="KW-0227">DNA damage</keyword>
<dbReference type="GO" id="GO:0003684">
    <property type="term" value="F:damaged DNA binding"/>
    <property type="evidence" value="ECO:0007669"/>
    <property type="project" value="InterPro"/>
</dbReference>
<dbReference type="RefSeq" id="WP_073072782.1">
    <property type="nucleotide sequence ID" value="NZ_FQXN01000003.1"/>
</dbReference>
<dbReference type="SMART" id="SM01058">
    <property type="entry name" value="CarD_TRCF"/>
    <property type="match status" value="1"/>
</dbReference>
<dbReference type="InterPro" id="IPR005118">
    <property type="entry name" value="TRCF_C"/>
</dbReference>
<dbReference type="Pfam" id="PF02559">
    <property type="entry name" value="CarD_TRCF_RID"/>
    <property type="match status" value="1"/>
</dbReference>
<evidence type="ECO:0000256" key="6">
    <source>
        <dbReference type="ARBA" id="ARBA00022840"/>
    </source>
</evidence>
<keyword evidence="8 9" id="KW-0234">DNA repair</keyword>
<feature type="domain" description="Helicase C-terminal" evidence="11">
    <location>
        <begin position="590"/>
        <end position="744"/>
    </location>
</feature>
<evidence type="ECO:0000256" key="2">
    <source>
        <dbReference type="ARBA" id="ARBA00022741"/>
    </source>
</evidence>
<dbReference type="GO" id="GO:0000716">
    <property type="term" value="P:transcription-coupled nucleotide-excision repair, DNA damage recognition"/>
    <property type="evidence" value="ECO:0007669"/>
    <property type="project" value="UniProtKB-UniRule"/>
</dbReference>
<dbReference type="InterPro" id="IPR001650">
    <property type="entry name" value="Helicase_C-like"/>
</dbReference>
<accession>A0A1M5SL87</accession>
<dbReference type="InterPro" id="IPR027417">
    <property type="entry name" value="P-loop_NTPase"/>
</dbReference>
<dbReference type="GO" id="GO:0005737">
    <property type="term" value="C:cytoplasm"/>
    <property type="evidence" value="ECO:0007669"/>
    <property type="project" value="UniProtKB-SubCell"/>
</dbReference>
<evidence type="ECO:0000256" key="7">
    <source>
        <dbReference type="ARBA" id="ARBA00023125"/>
    </source>
</evidence>
<evidence type="ECO:0000256" key="1">
    <source>
        <dbReference type="ARBA" id="ARBA00022490"/>
    </source>
</evidence>
<dbReference type="GO" id="GO:0006355">
    <property type="term" value="P:regulation of DNA-templated transcription"/>
    <property type="evidence" value="ECO:0007669"/>
    <property type="project" value="UniProtKB-UniRule"/>
</dbReference>
<sequence>MKNTIIIVPSEKDCKHTQYFRIPSYDIFPFENIQNSWFVKSHRIYSLYLALNNKLKGIATLHALTRYVMPPNEFKKYIFEFKVGDKFKSPEKLFTELGYERVFNVREGGQFAIRGEIIDFIGANEVPTRIELFDNEIEEIREFDPSTQKSIKKLDLALILPAKEYIGNITHETMIGEKYQGTILDYNVKLLITDKDKVIDEYIKKEREIRDLIIDRKLRHKYVMFSGFDYQKIIKNISGTFKLKKEGEKSKKTQKIQKEHNVPTIPVISEEEIKIGDIVVHKQYGIAKFSGIRKIKNNNFEREYLILEYKDSKLYVPIDRLDLVQKYIGVKEAVQIDKLKKNSWHRRVKKARKEIEKTVKELLRINAIRKNTKGLVIEGDPELEKEFSDTFPHIETEDQLKAINDVMKDLSSDKNMDRLVAGDAGYGKTEVAMRAAFKVAVSGKQVAVLTPTTVLARQHYENFKKRFEKFGLKVELYDSSLTPKQKQKVITDVRKGITDIVIGTHGIFKSLKFSDLGLLIIDEEQKFGVEQKEALKKLRVNVNILSMSATPIPRTLHMALSGLKDMSVIKTPPFGRKQIQVIVSKYDPKIIRQAILREINRGGQVLYVHNRVNDIDEIAAKLNEIVPEVSIGIAHGQMSKRTMEKTVHEFYNGNIDVLVATTIIENGIDIPNANTLIVDDAHRYGISQLYQLRGRVGRSDKRAFAYFLYSGKLNKIANERLKAIKEIVGPGSGFQIALRDMEIRGIGNILGLEQHGFINDIGLHYYFEILDEILDELQGKEVFKIETEISGMQGSVVIPENYIYDPAERIRLYRRIASLTSTDEIKEIKEELKDRFGDIPQSVENLLKYTKLRILASKCGIKKIIIEDSGLILYTENTLNINLPYIYNEKEKAYIIYSDEESLIKELSKVEQE</sequence>
<dbReference type="InterPro" id="IPR011545">
    <property type="entry name" value="DEAD/DEAH_box_helicase_dom"/>
</dbReference>
<evidence type="ECO:0000256" key="8">
    <source>
        <dbReference type="ARBA" id="ARBA00023204"/>
    </source>
</evidence>
<dbReference type="GO" id="GO:0003678">
    <property type="term" value="F:DNA helicase activity"/>
    <property type="evidence" value="ECO:0007669"/>
    <property type="project" value="TreeGrafter"/>
</dbReference>
<evidence type="ECO:0000313" key="12">
    <source>
        <dbReference type="EMBL" id="SHH39304.1"/>
    </source>
</evidence>
<proteinExistence type="inferred from homology"/>
<dbReference type="STRING" id="1123380.SAMN02745199_0939"/>
<dbReference type="Gene3D" id="3.90.1150.50">
    <property type="entry name" value="Transcription-repair-coupling factor, D7 domain"/>
    <property type="match status" value="1"/>
</dbReference>
<protein>
    <recommendedName>
        <fullName evidence="9">Transcription-repair-coupling factor</fullName>
        <shortName evidence="9">TRCF</shortName>
        <ecNumber evidence="9">3.6.4.-</ecNumber>
    </recommendedName>
</protein>
<dbReference type="InterPro" id="IPR037235">
    <property type="entry name" value="TRCF-like_C_D7"/>
</dbReference>
<dbReference type="Gene3D" id="3.40.50.300">
    <property type="entry name" value="P-loop containing nucleotide triphosphate hydrolases"/>
    <property type="match status" value="2"/>
</dbReference>
<dbReference type="OrthoDB" id="9804325at2"/>
<dbReference type="GO" id="GO:0005524">
    <property type="term" value="F:ATP binding"/>
    <property type="evidence" value="ECO:0007669"/>
    <property type="project" value="UniProtKB-UniRule"/>
</dbReference>
<gene>
    <name evidence="9" type="primary">mfd</name>
    <name evidence="12" type="ORF">SAMN02745199_0939</name>
</gene>